<name>W1V509_9FIRM</name>
<dbReference type="Proteomes" id="UP000018855">
    <property type="component" value="Unassembled WGS sequence"/>
</dbReference>
<dbReference type="AlphaFoldDB" id="W1V509"/>
<accession>W1V509</accession>
<dbReference type="EMBL" id="AZMJ01000211">
    <property type="protein sequence ID" value="ETJ00741.1"/>
    <property type="molecule type" value="Genomic_DNA"/>
</dbReference>
<gene>
    <name evidence="1" type="ORF">Q619_VDC00211G0001</name>
</gene>
<comment type="caution">
    <text evidence="1">The sequence shown here is derived from an EMBL/GenBank/DDBJ whole genome shotgun (WGS) entry which is preliminary data.</text>
</comment>
<proteinExistence type="predicted"/>
<evidence type="ECO:0000313" key="1">
    <source>
        <dbReference type="EMBL" id="ETJ00741.1"/>
    </source>
</evidence>
<protein>
    <submittedName>
        <fullName evidence="1">Uncharacterized protein</fullName>
    </submittedName>
</protein>
<sequence>MDLSINTTATKTMRLTMEPKMMDIMPYGLPTNSQYTPAMEPSTMDQMPAPAVAFFQVRPSRNAANGPADLIVKANTSIGMMALLTREMIMAMIPRNSTHRRLYLVSCASVRLLPK</sequence>
<reference evidence="1 2" key="1">
    <citation type="submission" date="2013-12" db="EMBL/GenBank/DDBJ databases">
        <title>A Varibaculum cambriense genome reconstructed from a premature infant gut community with otherwise low bacterial novelty that shifts toward anaerobic metabolism during the third week of life.</title>
        <authorList>
            <person name="Brown C.T."/>
            <person name="Sharon I."/>
            <person name="Thomas B.C."/>
            <person name="Castelle C.J."/>
            <person name="Morowitz M.J."/>
            <person name="Banfield J.F."/>
        </authorList>
    </citation>
    <scope>NUCLEOTIDE SEQUENCE [LARGE SCALE GENOMIC DNA]</scope>
    <source>
        <strain evidence="2">DORA_11</strain>
    </source>
</reference>
<organism evidence="1 2">
    <name type="scientific">Veillonella dispar DORA_11</name>
    <dbReference type="NCBI Taxonomy" id="1403949"/>
    <lineage>
        <taxon>Bacteria</taxon>
        <taxon>Bacillati</taxon>
        <taxon>Bacillota</taxon>
        <taxon>Negativicutes</taxon>
        <taxon>Veillonellales</taxon>
        <taxon>Veillonellaceae</taxon>
        <taxon>Veillonella</taxon>
    </lineage>
</organism>
<evidence type="ECO:0000313" key="2">
    <source>
        <dbReference type="Proteomes" id="UP000018855"/>
    </source>
</evidence>